<keyword evidence="1" id="KW-1133">Transmembrane helix</keyword>
<dbReference type="RefSeq" id="XP_028543024.1">
    <property type="nucleotide sequence ID" value="XM_028687223.1"/>
</dbReference>
<accession>A0A1Y1JGH0</accession>
<dbReference type="OrthoDB" id="386847at2759"/>
<sequence>MAEAKEKPFIVDAFVKDNEKLKTSELSKFYETLDGYLRNNKTESAHCTNIITDPQLRSLCNEIEKIFNEWDKICKFSGDEKHKCYNYLNYWLYGKILEYNSYPLNIFYFYQGLKNIFNAKLNGVPAGTYEKYFEQVTYKETIKNKKELHDFTHYYDDIINVINDKTTGNKEKNCQYLLHILDLYSNIKDEYSPELSKRYDKESKLFQAKFNNESNLNSLLGKCAIYYESTESENIEDIKNRLLKKNGETALPVHVKIPEGLNLNFSAFLFDIQENILSELPSHDIYKDLNKDETSHNYDSYCSEVSTSNADLKKLCKKLARNLKNITENTKMGKLSHGDRCLLFIFWAYEEISKIFNTSWRNVHSIPEAQKLLEAWRDISKETMRKGVNEREVSTRLQIQSNCTRRDTKGSCIRHRYINELGDNYALNNYKTCLYYIDCTYNECKEMKSLFDYFSNFKDIQKKISSKDTCPKYSTYLKYIMELYNKYRYFDNDDCCKWKDCGDYFNCSEDVNPNKLMESLPCHFDKNNPEKPSHEDNQEAYKDHDFSWENIDWEDLNFSDNEDPYQYEDYLPEFKYDDDMYSKYENEPKDRVAKDKRRLLKFSFNKNKMKYMFLVAGISYLAFALFRYTPLGNWLIDRNLKKHPMNDFYNYTDTEESSLYDSWDYDAYNRILNFGYYPSEESSYY</sequence>
<evidence type="ECO:0000256" key="1">
    <source>
        <dbReference type="SAM" id="Phobius"/>
    </source>
</evidence>
<evidence type="ECO:0000313" key="2">
    <source>
        <dbReference type="EMBL" id="GAW80435.1"/>
    </source>
</evidence>
<dbReference type="EMBL" id="BDQF01000008">
    <property type="protein sequence ID" value="GAW80435.1"/>
    <property type="molecule type" value="Genomic_DNA"/>
</dbReference>
<gene>
    <name evidence="2" type="ORF">PGO_073500</name>
</gene>
<feature type="transmembrane region" description="Helical" evidence="1">
    <location>
        <begin position="611"/>
        <end position="636"/>
    </location>
</feature>
<name>A0A1Y1JGH0_PLAGO</name>
<dbReference type="Pfam" id="PF05795">
    <property type="entry name" value="Plasmodium_Vir"/>
    <property type="match status" value="2"/>
</dbReference>
<keyword evidence="3" id="KW-1185">Reference proteome</keyword>
<keyword evidence="1" id="KW-0812">Transmembrane</keyword>
<evidence type="ECO:0000313" key="3">
    <source>
        <dbReference type="Proteomes" id="UP000195521"/>
    </source>
</evidence>
<dbReference type="InterPro" id="IPR008780">
    <property type="entry name" value="Plasmodium_Vir"/>
</dbReference>
<keyword evidence="1" id="KW-0472">Membrane</keyword>
<organism evidence="2 3">
    <name type="scientific">Plasmodium gonderi</name>
    <dbReference type="NCBI Taxonomy" id="77519"/>
    <lineage>
        <taxon>Eukaryota</taxon>
        <taxon>Sar</taxon>
        <taxon>Alveolata</taxon>
        <taxon>Apicomplexa</taxon>
        <taxon>Aconoidasida</taxon>
        <taxon>Haemosporida</taxon>
        <taxon>Plasmodiidae</taxon>
        <taxon>Plasmodium</taxon>
        <taxon>Plasmodium (Plasmodium)</taxon>
    </lineage>
</organism>
<reference evidence="3" key="1">
    <citation type="submission" date="2017-04" db="EMBL/GenBank/DDBJ databases">
        <title>Plasmodium gonderi genome.</title>
        <authorList>
            <person name="Arisue N."/>
            <person name="Honma H."/>
            <person name="Kawai S."/>
            <person name="Tougan T."/>
            <person name="Tanabe K."/>
            <person name="Horii T."/>
        </authorList>
    </citation>
    <scope>NUCLEOTIDE SEQUENCE [LARGE SCALE GENOMIC DNA]</scope>
    <source>
        <strain evidence="3">ATCC 30045</strain>
    </source>
</reference>
<comment type="caution">
    <text evidence="2">The sequence shown here is derived from an EMBL/GenBank/DDBJ whole genome shotgun (WGS) entry which is preliminary data.</text>
</comment>
<dbReference type="Proteomes" id="UP000195521">
    <property type="component" value="Unassembled WGS sequence"/>
</dbReference>
<proteinExistence type="predicted"/>
<dbReference type="AlphaFoldDB" id="A0A1Y1JGH0"/>
<protein>
    <submittedName>
        <fullName evidence="2">Variable surface protein</fullName>
    </submittedName>
</protein>
<dbReference type="GeneID" id="39747148"/>